<comment type="caution">
    <text evidence="3">The sequence shown here is derived from an EMBL/GenBank/DDBJ whole genome shotgun (WGS) entry which is preliminary data.</text>
</comment>
<feature type="transmembrane region" description="Helical" evidence="1">
    <location>
        <begin position="46"/>
        <end position="66"/>
    </location>
</feature>
<reference evidence="3 4" key="1">
    <citation type="submission" date="2016-02" db="EMBL/GenBank/DDBJ databases">
        <title>Genome analysis of coral dinoflagellate symbionts highlights evolutionary adaptations to a symbiotic lifestyle.</title>
        <authorList>
            <person name="Aranda M."/>
            <person name="Li Y."/>
            <person name="Liew Y.J."/>
            <person name="Baumgarten S."/>
            <person name="Simakov O."/>
            <person name="Wilson M."/>
            <person name="Piel J."/>
            <person name="Ashoor H."/>
            <person name="Bougouffa S."/>
            <person name="Bajic V.B."/>
            <person name="Ryu T."/>
            <person name="Ravasi T."/>
            <person name="Bayer T."/>
            <person name="Micklem G."/>
            <person name="Kim H."/>
            <person name="Bhak J."/>
            <person name="Lajeunesse T.C."/>
            <person name="Voolstra C.R."/>
        </authorList>
    </citation>
    <scope>NUCLEOTIDE SEQUENCE [LARGE SCALE GENOMIC DNA]</scope>
    <source>
        <strain evidence="3 4">CCMP2467</strain>
    </source>
</reference>
<feature type="domain" description="CAAX prenyl protease 2/Lysostaphin resistance protein A-like" evidence="2">
    <location>
        <begin position="105"/>
        <end position="203"/>
    </location>
</feature>
<dbReference type="AlphaFoldDB" id="A0A1Q9BZL4"/>
<feature type="transmembrane region" description="Helical" evidence="1">
    <location>
        <begin position="78"/>
        <end position="99"/>
    </location>
</feature>
<feature type="transmembrane region" description="Helical" evidence="1">
    <location>
        <begin position="168"/>
        <end position="186"/>
    </location>
</feature>
<dbReference type="InterPro" id="IPR003675">
    <property type="entry name" value="Rce1/LyrA-like_dom"/>
</dbReference>
<accession>A0A1Q9BZL4</accession>
<gene>
    <name evidence="3" type="ORF">AK812_SmicGene44003</name>
</gene>
<dbReference type="PANTHER" id="PTHR36435:SF1">
    <property type="entry name" value="CAAX AMINO TERMINAL PROTEASE FAMILY PROTEIN"/>
    <property type="match status" value="1"/>
</dbReference>
<protein>
    <recommendedName>
        <fullName evidence="2">CAAX prenyl protease 2/Lysostaphin resistance protein A-like domain-containing protein</fullName>
    </recommendedName>
</protein>
<keyword evidence="1" id="KW-1133">Transmembrane helix</keyword>
<feature type="transmembrane region" description="Helical" evidence="1">
    <location>
        <begin position="137"/>
        <end position="156"/>
    </location>
</feature>
<evidence type="ECO:0000256" key="1">
    <source>
        <dbReference type="SAM" id="Phobius"/>
    </source>
</evidence>
<keyword evidence="1" id="KW-0812">Transmembrane</keyword>
<dbReference type="Proteomes" id="UP000186817">
    <property type="component" value="Unassembled WGS sequence"/>
</dbReference>
<feature type="transmembrane region" description="Helical" evidence="1">
    <location>
        <begin position="191"/>
        <end position="212"/>
    </location>
</feature>
<evidence type="ECO:0000313" key="4">
    <source>
        <dbReference type="Proteomes" id="UP000186817"/>
    </source>
</evidence>
<keyword evidence="4" id="KW-1185">Reference proteome</keyword>
<keyword evidence="1" id="KW-0472">Membrane</keyword>
<dbReference type="GO" id="GO:0004175">
    <property type="term" value="F:endopeptidase activity"/>
    <property type="evidence" value="ECO:0007669"/>
    <property type="project" value="UniProtKB-ARBA"/>
</dbReference>
<dbReference type="PANTHER" id="PTHR36435">
    <property type="entry name" value="SLR1288 PROTEIN"/>
    <property type="match status" value="1"/>
</dbReference>
<proteinExistence type="predicted"/>
<organism evidence="3 4">
    <name type="scientific">Symbiodinium microadriaticum</name>
    <name type="common">Dinoflagellate</name>
    <name type="synonym">Zooxanthella microadriatica</name>
    <dbReference type="NCBI Taxonomy" id="2951"/>
    <lineage>
        <taxon>Eukaryota</taxon>
        <taxon>Sar</taxon>
        <taxon>Alveolata</taxon>
        <taxon>Dinophyceae</taxon>
        <taxon>Suessiales</taxon>
        <taxon>Symbiodiniaceae</taxon>
        <taxon>Symbiodinium</taxon>
    </lineage>
</organism>
<feature type="transmembrane region" description="Helical" evidence="1">
    <location>
        <begin position="105"/>
        <end position="125"/>
    </location>
</feature>
<dbReference type="GO" id="GO:0080120">
    <property type="term" value="P:CAAX-box protein maturation"/>
    <property type="evidence" value="ECO:0007669"/>
    <property type="project" value="UniProtKB-ARBA"/>
</dbReference>
<dbReference type="EMBL" id="LSRX01002138">
    <property type="protein sequence ID" value="OLP76109.1"/>
    <property type="molecule type" value="Genomic_DNA"/>
</dbReference>
<name>A0A1Q9BZL4_SYMMI</name>
<dbReference type="Pfam" id="PF02517">
    <property type="entry name" value="Rce1-like"/>
    <property type="match status" value="1"/>
</dbReference>
<dbReference type="OrthoDB" id="361580at2759"/>
<feature type="transmembrane region" description="Helical" evidence="1">
    <location>
        <begin position="12"/>
        <end position="34"/>
    </location>
</feature>
<evidence type="ECO:0000259" key="2">
    <source>
        <dbReference type="Pfam" id="PF02517"/>
    </source>
</evidence>
<sequence>MTSSAMSNRIVIALLTLVAWIAVTYLGAQLLYPPEISLDDLISRNIAWHILLACFLLVLVILWRGWHDLCFSLPKAGTLRLLWLPAILIVLLLSGALLLGSPPAGVIVLLLANTLLVGFSEEVMFRGVLYRALRARFSVWPSILATTAAFGAVHILNGFITGNFGASVIQALAAASTGMLLIAILIRTGSLWASIIVHALWDWATFLLLLSVKSKTPAEDIQQASEAASQSSVLGQNVGLRDFIGQQWTVRIRP</sequence>
<dbReference type="InterPro" id="IPR052710">
    <property type="entry name" value="CAAX_protease"/>
</dbReference>
<evidence type="ECO:0000313" key="3">
    <source>
        <dbReference type="EMBL" id="OLP76109.1"/>
    </source>
</evidence>